<feature type="chain" id="PRO_5046654480" description="Carboxypeptidase-like regulatory domain-containing protein" evidence="1">
    <location>
        <begin position="24"/>
        <end position="222"/>
    </location>
</feature>
<proteinExistence type="predicted"/>
<keyword evidence="1" id="KW-0732">Signal</keyword>
<dbReference type="Pfam" id="PF13715">
    <property type="entry name" value="CarbopepD_reg_2"/>
    <property type="match status" value="1"/>
</dbReference>
<organism evidence="2 3">
    <name type="scientific">Nemorincola caseinilytica</name>
    <dbReference type="NCBI Taxonomy" id="2054315"/>
    <lineage>
        <taxon>Bacteria</taxon>
        <taxon>Pseudomonadati</taxon>
        <taxon>Bacteroidota</taxon>
        <taxon>Chitinophagia</taxon>
        <taxon>Chitinophagales</taxon>
        <taxon>Chitinophagaceae</taxon>
        <taxon>Nemorincola</taxon>
    </lineage>
</organism>
<keyword evidence="3" id="KW-1185">Reference proteome</keyword>
<accession>A0ABP8N7K5</accession>
<evidence type="ECO:0000256" key="1">
    <source>
        <dbReference type="SAM" id="SignalP"/>
    </source>
</evidence>
<protein>
    <recommendedName>
        <fullName evidence="4">Carboxypeptidase-like regulatory domain-containing protein</fullName>
    </recommendedName>
</protein>
<sequence>MYMKLYLYFVLSFAFAGIHIANAQTSIDNIVQINGVVMTADSLRAVPGAIIIVKNKNRGIEAEYNGVFSIVVYKGDTLQFSNVGYRTKEFAVPKDLPGTYYSMIQLMVQDTFYLPETIIRPLPSKEAFDYAFKHWDIPNDQYEVARKNTDVYLLRMLAYTLPMDGKEAQSRQLRQQANEAVYYGQRPPMNILNPIAWGEFFEAWKRGDYRRKKYNPYRQQMK</sequence>
<evidence type="ECO:0000313" key="3">
    <source>
        <dbReference type="Proteomes" id="UP001500067"/>
    </source>
</evidence>
<dbReference type="InterPro" id="IPR008969">
    <property type="entry name" value="CarboxyPept-like_regulatory"/>
</dbReference>
<gene>
    <name evidence="2" type="ORF">GCM10023093_05630</name>
</gene>
<evidence type="ECO:0000313" key="2">
    <source>
        <dbReference type="EMBL" id="GAA4461265.1"/>
    </source>
</evidence>
<dbReference type="Proteomes" id="UP001500067">
    <property type="component" value="Unassembled WGS sequence"/>
</dbReference>
<name>A0ABP8N7K5_9BACT</name>
<dbReference type="SUPFAM" id="SSF49464">
    <property type="entry name" value="Carboxypeptidase regulatory domain-like"/>
    <property type="match status" value="1"/>
</dbReference>
<evidence type="ECO:0008006" key="4">
    <source>
        <dbReference type="Google" id="ProtNLM"/>
    </source>
</evidence>
<feature type="signal peptide" evidence="1">
    <location>
        <begin position="1"/>
        <end position="23"/>
    </location>
</feature>
<dbReference type="EMBL" id="BAABFA010000005">
    <property type="protein sequence ID" value="GAA4461265.1"/>
    <property type="molecule type" value="Genomic_DNA"/>
</dbReference>
<reference evidence="3" key="1">
    <citation type="journal article" date="2019" name="Int. J. Syst. Evol. Microbiol.">
        <title>The Global Catalogue of Microorganisms (GCM) 10K type strain sequencing project: providing services to taxonomists for standard genome sequencing and annotation.</title>
        <authorList>
            <consortium name="The Broad Institute Genomics Platform"/>
            <consortium name="The Broad Institute Genome Sequencing Center for Infectious Disease"/>
            <person name="Wu L."/>
            <person name="Ma J."/>
        </authorList>
    </citation>
    <scope>NUCLEOTIDE SEQUENCE [LARGE SCALE GENOMIC DNA]</scope>
    <source>
        <strain evidence="3">JCM 32105</strain>
    </source>
</reference>
<comment type="caution">
    <text evidence="2">The sequence shown here is derived from an EMBL/GenBank/DDBJ whole genome shotgun (WGS) entry which is preliminary data.</text>
</comment>